<comment type="similarity">
    <text evidence="1 2">Belongs to the glycosyl hydrolase 31 family.</text>
</comment>
<dbReference type="CDD" id="cd06593">
    <property type="entry name" value="GH31_xylosidase_YicI"/>
    <property type="match status" value="1"/>
</dbReference>
<organism evidence="6 7">
    <name type="scientific">Massilia eurypsychrophila</name>
    <dbReference type="NCBI Taxonomy" id="1485217"/>
    <lineage>
        <taxon>Bacteria</taxon>
        <taxon>Pseudomonadati</taxon>
        <taxon>Pseudomonadota</taxon>
        <taxon>Betaproteobacteria</taxon>
        <taxon>Burkholderiales</taxon>
        <taxon>Oxalobacteraceae</taxon>
        <taxon>Telluria group</taxon>
        <taxon>Massilia</taxon>
    </lineage>
</organism>
<dbReference type="SUPFAM" id="SSF51011">
    <property type="entry name" value="Glycosyl hydrolase domain"/>
    <property type="match status" value="1"/>
</dbReference>
<dbReference type="Proteomes" id="UP000230390">
    <property type="component" value="Unassembled WGS sequence"/>
</dbReference>
<dbReference type="RefSeq" id="WP_099788121.1">
    <property type="nucleotide sequence ID" value="NZ_JBHLYV010000031.1"/>
</dbReference>
<dbReference type="InterPro" id="IPR048395">
    <property type="entry name" value="Glyco_hydro_31_C"/>
</dbReference>
<accession>A0A2G8TH14</accession>
<dbReference type="SUPFAM" id="SSF74650">
    <property type="entry name" value="Galactose mutarotase-like"/>
    <property type="match status" value="1"/>
</dbReference>
<dbReference type="Pfam" id="PF01055">
    <property type="entry name" value="Glyco_hydro_31_2nd"/>
    <property type="match status" value="1"/>
</dbReference>
<evidence type="ECO:0000313" key="6">
    <source>
        <dbReference type="EMBL" id="PIL45326.1"/>
    </source>
</evidence>
<dbReference type="InterPro" id="IPR025887">
    <property type="entry name" value="Glyco_hydro_31_N_dom"/>
</dbReference>
<feature type="domain" description="Glycoside hydrolase family 31 TIM barrel" evidence="3">
    <location>
        <begin position="246"/>
        <end position="574"/>
    </location>
</feature>
<reference evidence="6 7" key="1">
    <citation type="submission" date="2017-10" db="EMBL/GenBank/DDBJ databases">
        <title>Massilia psychrophilum sp. nov., a novel purple-pigmented bacterium isolated from Tianshan glacier, Xinjiang Municipality, China.</title>
        <authorList>
            <person name="Wang H."/>
        </authorList>
    </citation>
    <scope>NUCLEOTIDE SEQUENCE [LARGE SCALE GENOMIC DNA]</scope>
    <source>
        <strain evidence="6 7">JCM 30074</strain>
    </source>
</reference>
<dbReference type="EMBL" id="PDOC01000004">
    <property type="protein sequence ID" value="PIL45326.1"/>
    <property type="molecule type" value="Genomic_DNA"/>
</dbReference>
<dbReference type="Gene3D" id="3.20.20.80">
    <property type="entry name" value="Glycosidases"/>
    <property type="match status" value="1"/>
</dbReference>
<sequence>MSSTVLHQADFSRFAQLRLVAREARLVRFDADGVALTVSAVDGRTLRLTLGSTSLPDYALLQPTAVPPALALAQIDGGWRIDCGVLRLELRDNPLRLSLYRDGELVLESITDQHFKGRTRLPAFGRAGDNLWCAAIALSSDSAVYGLGEKYGALDKRGQLVRGRTEDALGVNTELSYKNIPFCWSPDGWGLLAHTPGVVRHGVGFGQWSHRSYVLEVEDDCLDLFLFGGEPAAIIDSYTSLTGRAAIPPLWSLGMWLSRAYYATPEEAIETAAELRRRKIPCDVITLDGRAAWEVRTRFDFKWDKSRFTDAAKSLAALKAHQLKVCLWEYPCVSVHNPLFGELEKKGWLLKKADGSAYVFDWVKDPTDDPFGAVLTPLPPSGLLDFTHPDAARFWADSHDALFDDGVDVMKTDFGEQVEDDMHAHNGDTGRRLHNVYPLLYNGCVYDATQRYNDAHGRGAAMVWGRDGFIGSQRYPMQWGGDPQTDWEGMAASIRGALSYGLSGVPYYSSDVGGFYGARQPDPELYLRWTANAIFCSHFRYHGIGVREPWGLGEEAETVARQWLLFRYRLIPYIMGTMQQAAATGLPLMRAMALAFPHDRAARAYEMQYMFGDALLVAPIIAAGGATEVWFPAGSAWYDLGTGERIEGGQARTVHKAIDQLPVYGREGHLLCLGPEVQHTGEIDLANPVDQVWLFGQPRHAPSVMNQCVTLELGRDGAWLSGVTAAQCLPAAGTGVQQRGARVRID</sequence>
<keyword evidence="2" id="KW-0326">Glycosidase</keyword>
<dbReference type="PANTHER" id="PTHR43863:SF2">
    <property type="entry name" value="MALTASE-GLUCOAMYLASE"/>
    <property type="match status" value="1"/>
</dbReference>
<evidence type="ECO:0000256" key="2">
    <source>
        <dbReference type="RuleBase" id="RU361185"/>
    </source>
</evidence>
<dbReference type="Gene3D" id="2.60.40.1760">
    <property type="entry name" value="glycosyl hydrolase (family 31)"/>
    <property type="match status" value="1"/>
</dbReference>
<dbReference type="InterPro" id="IPR000322">
    <property type="entry name" value="Glyco_hydro_31_TIM"/>
</dbReference>
<evidence type="ECO:0000259" key="5">
    <source>
        <dbReference type="Pfam" id="PF21365"/>
    </source>
</evidence>
<dbReference type="CDD" id="cd14752">
    <property type="entry name" value="GH31_N"/>
    <property type="match status" value="1"/>
</dbReference>
<dbReference type="Gene3D" id="2.60.40.1180">
    <property type="entry name" value="Golgi alpha-mannosidase II"/>
    <property type="match status" value="1"/>
</dbReference>
<evidence type="ECO:0000313" key="7">
    <source>
        <dbReference type="Proteomes" id="UP000230390"/>
    </source>
</evidence>
<evidence type="ECO:0000259" key="3">
    <source>
        <dbReference type="Pfam" id="PF01055"/>
    </source>
</evidence>
<gene>
    <name evidence="6" type="ORF">CR105_09110</name>
</gene>
<name>A0A2G8TH14_9BURK</name>
<dbReference type="GO" id="GO:0005975">
    <property type="term" value="P:carbohydrate metabolic process"/>
    <property type="evidence" value="ECO:0007669"/>
    <property type="project" value="InterPro"/>
</dbReference>
<evidence type="ECO:0000259" key="4">
    <source>
        <dbReference type="Pfam" id="PF13802"/>
    </source>
</evidence>
<dbReference type="Pfam" id="PF13802">
    <property type="entry name" value="Gal_mutarotas_2"/>
    <property type="match status" value="1"/>
</dbReference>
<dbReference type="GO" id="GO:0004553">
    <property type="term" value="F:hydrolase activity, hydrolyzing O-glycosyl compounds"/>
    <property type="evidence" value="ECO:0007669"/>
    <property type="project" value="InterPro"/>
</dbReference>
<evidence type="ECO:0000256" key="1">
    <source>
        <dbReference type="ARBA" id="ARBA00007806"/>
    </source>
</evidence>
<dbReference type="InterPro" id="IPR051816">
    <property type="entry name" value="Glycosyl_Hydrolase_31"/>
</dbReference>
<keyword evidence="2" id="KW-0378">Hydrolase</keyword>
<feature type="domain" description="Glycoside hydrolase family 31 N-terminal" evidence="4">
    <location>
        <begin position="36"/>
        <end position="196"/>
    </location>
</feature>
<proteinExistence type="inferred from homology"/>
<feature type="domain" description="Glycosyl hydrolase family 31 C-terminal" evidence="5">
    <location>
        <begin position="585"/>
        <end position="670"/>
    </location>
</feature>
<comment type="caution">
    <text evidence="6">The sequence shown here is derived from an EMBL/GenBank/DDBJ whole genome shotgun (WGS) entry which is preliminary data.</text>
</comment>
<dbReference type="Pfam" id="PF21365">
    <property type="entry name" value="Glyco_hydro_31_3rd"/>
    <property type="match status" value="1"/>
</dbReference>
<dbReference type="SUPFAM" id="SSF51445">
    <property type="entry name" value="(Trans)glycosidases"/>
    <property type="match status" value="1"/>
</dbReference>
<dbReference type="InterPro" id="IPR013780">
    <property type="entry name" value="Glyco_hydro_b"/>
</dbReference>
<dbReference type="AlphaFoldDB" id="A0A2G8TH14"/>
<dbReference type="OrthoDB" id="176168at2"/>
<keyword evidence="7" id="KW-1185">Reference proteome</keyword>
<dbReference type="InterPro" id="IPR011013">
    <property type="entry name" value="Gal_mutarotase_sf_dom"/>
</dbReference>
<protein>
    <submittedName>
        <fullName evidence="6">Alpha-xylosidase</fullName>
    </submittedName>
</protein>
<dbReference type="GO" id="GO:0030246">
    <property type="term" value="F:carbohydrate binding"/>
    <property type="evidence" value="ECO:0007669"/>
    <property type="project" value="InterPro"/>
</dbReference>
<dbReference type="InterPro" id="IPR017853">
    <property type="entry name" value="GH"/>
</dbReference>
<dbReference type="PANTHER" id="PTHR43863">
    <property type="entry name" value="HYDROLASE, PUTATIVE (AFU_ORTHOLOGUE AFUA_1G03140)-RELATED"/>
    <property type="match status" value="1"/>
</dbReference>